<dbReference type="HOGENOM" id="CLU_004021_1_0_1"/>
<reference evidence="3 4" key="1">
    <citation type="journal article" date="2011" name="Science">
        <title>The Selaginella genome identifies genetic changes associated with the evolution of vascular plants.</title>
        <authorList>
            <person name="Banks J.A."/>
            <person name="Nishiyama T."/>
            <person name="Hasebe M."/>
            <person name="Bowman J.L."/>
            <person name="Gribskov M."/>
            <person name="dePamphilis C."/>
            <person name="Albert V.A."/>
            <person name="Aono N."/>
            <person name="Aoyama T."/>
            <person name="Ambrose B.A."/>
            <person name="Ashton N.W."/>
            <person name="Axtell M.J."/>
            <person name="Barker E."/>
            <person name="Barker M.S."/>
            <person name="Bennetzen J.L."/>
            <person name="Bonawitz N.D."/>
            <person name="Chapple C."/>
            <person name="Cheng C."/>
            <person name="Correa L.G."/>
            <person name="Dacre M."/>
            <person name="DeBarry J."/>
            <person name="Dreyer I."/>
            <person name="Elias M."/>
            <person name="Engstrom E.M."/>
            <person name="Estelle M."/>
            <person name="Feng L."/>
            <person name="Finet C."/>
            <person name="Floyd S.K."/>
            <person name="Frommer W.B."/>
            <person name="Fujita T."/>
            <person name="Gramzow L."/>
            <person name="Gutensohn M."/>
            <person name="Harholt J."/>
            <person name="Hattori M."/>
            <person name="Heyl A."/>
            <person name="Hirai T."/>
            <person name="Hiwatashi Y."/>
            <person name="Ishikawa M."/>
            <person name="Iwata M."/>
            <person name="Karol K.G."/>
            <person name="Koehler B."/>
            <person name="Kolukisaoglu U."/>
            <person name="Kubo M."/>
            <person name="Kurata T."/>
            <person name="Lalonde S."/>
            <person name="Li K."/>
            <person name="Li Y."/>
            <person name="Litt A."/>
            <person name="Lyons E."/>
            <person name="Manning G."/>
            <person name="Maruyama T."/>
            <person name="Michael T.P."/>
            <person name="Mikami K."/>
            <person name="Miyazaki S."/>
            <person name="Morinaga S."/>
            <person name="Murata T."/>
            <person name="Mueller-Roeber B."/>
            <person name="Nelson D.R."/>
            <person name="Obara M."/>
            <person name="Oguri Y."/>
            <person name="Olmstead R.G."/>
            <person name="Onodera N."/>
            <person name="Petersen B.L."/>
            <person name="Pils B."/>
            <person name="Prigge M."/>
            <person name="Rensing S.A."/>
            <person name="Riano-Pachon D.M."/>
            <person name="Roberts A.W."/>
            <person name="Sato Y."/>
            <person name="Scheller H.V."/>
            <person name="Schulz B."/>
            <person name="Schulz C."/>
            <person name="Shakirov E.V."/>
            <person name="Shibagaki N."/>
            <person name="Shinohara N."/>
            <person name="Shippen D.E."/>
            <person name="Soerensen I."/>
            <person name="Sotooka R."/>
            <person name="Sugimoto N."/>
            <person name="Sugita M."/>
            <person name="Sumikawa N."/>
            <person name="Tanurdzic M."/>
            <person name="Theissen G."/>
            <person name="Ulvskov P."/>
            <person name="Wakazuki S."/>
            <person name="Weng J.K."/>
            <person name="Willats W.W."/>
            <person name="Wipf D."/>
            <person name="Wolf P.G."/>
            <person name="Yang L."/>
            <person name="Zimmer A.D."/>
            <person name="Zhu Q."/>
            <person name="Mitros T."/>
            <person name="Hellsten U."/>
            <person name="Loque D."/>
            <person name="Otillar R."/>
            <person name="Salamov A."/>
            <person name="Schmutz J."/>
            <person name="Shapiro H."/>
            <person name="Lindquist E."/>
            <person name="Lucas S."/>
            <person name="Rokhsar D."/>
            <person name="Grigoriev I.V."/>
        </authorList>
    </citation>
    <scope>NUCLEOTIDE SEQUENCE [LARGE SCALE GENOMIC DNA]</scope>
</reference>
<dbReference type="PANTHER" id="PTHR15691">
    <property type="entry name" value="WASH COMPLEX SUBUNIT 5"/>
    <property type="match status" value="1"/>
</dbReference>
<dbReference type="InParanoid" id="D8R0S0"/>
<evidence type="ECO:0000313" key="4">
    <source>
        <dbReference type="Proteomes" id="UP000001514"/>
    </source>
</evidence>
<dbReference type="GO" id="GO:0030041">
    <property type="term" value="P:actin filament polymerization"/>
    <property type="evidence" value="ECO:0000318"/>
    <property type="project" value="GO_Central"/>
</dbReference>
<protein>
    <submittedName>
        <fullName evidence="3">Uncharacterized protein</fullName>
    </submittedName>
</protein>
<gene>
    <name evidence="3" type="ORF">SELMODRAFT_439153</name>
</gene>
<dbReference type="KEGG" id="smo:SELMODRAFT_439153"/>
<accession>D8R0S0</accession>
<dbReference type="GO" id="GO:0140285">
    <property type="term" value="P:endosome fission"/>
    <property type="evidence" value="ECO:0000318"/>
    <property type="project" value="GO_Central"/>
</dbReference>
<dbReference type="GO" id="GO:0071203">
    <property type="term" value="C:WASH complex"/>
    <property type="evidence" value="ECO:0000318"/>
    <property type="project" value="GO_Central"/>
</dbReference>
<evidence type="ECO:0000256" key="1">
    <source>
        <dbReference type="ARBA" id="ARBA00006224"/>
    </source>
</evidence>
<comment type="similarity">
    <text evidence="1">Belongs to the strumpellin family.</text>
</comment>
<evidence type="ECO:0000313" key="3">
    <source>
        <dbReference type="EMBL" id="EFJ34129.1"/>
    </source>
</evidence>
<dbReference type="EMBL" id="GL377570">
    <property type="protein sequence ID" value="EFJ34129.1"/>
    <property type="molecule type" value="Genomic_DNA"/>
</dbReference>
<keyword evidence="2" id="KW-0175">Coiled coil</keyword>
<dbReference type="Proteomes" id="UP000001514">
    <property type="component" value="Unassembled WGS sequence"/>
</dbReference>
<proteinExistence type="inferred from homology"/>
<dbReference type="InterPro" id="IPR019393">
    <property type="entry name" value="WASH_strumpellin"/>
</dbReference>
<dbReference type="Pfam" id="PF10266">
    <property type="entry name" value="Strumpellin"/>
    <property type="match status" value="1"/>
</dbReference>
<organism evidence="4">
    <name type="scientific">Selaginella moellendorffii</name>
    <name type="common">Spikemoss</name>
    <dbReference type="NCBI Taxonomy" id="88036"/>
    <lineage>
        <taxon>Eukaryota</taxon>
        <taxon>Viridiplantae</taxon>
        <taxon>Streptophyta</taxon>
        <taxon>Embryophyta</taxon>
        <taxon>Tracheophyta</taxon>
        <taxon>Lycopodiopsida</taxon>
        <taxon>Selaginellales</taxon>
        <taxon>Selaginellaceae</taxon>
        <taxon>Selaginella</taxon>
    </lineage>
</organism>
<dbReference type="GO" id="GO:0051125">
    <property type="term" value="P:regulation of actin nucleation"/>
    <property type="evidence" value="ECO:0000318"/>
    <property type="project" value="GO_Central"/>
</dbReference>
<dbReference type="GO" id="GO:0005768">
    <property type="term" value="C:endosome"/>
    <property type="evidence" value="ECO:0000318"/>
    <property type="project" value="GO_Central"/>
</dbReference>
<dbReference type="PANTHER" id="PTHR15691:SF6">
    <property type="entry name" value="WASH COMPLEX SUBUNIT 5"/>
    <property type="match status" value="1"/>
</dbReference>
<dbReference type="GO" id="GO:0007032">
    <property type="term" value="P:endosome organization"/>
    <property type="evidence" value="ECO:0000318"/>
    <property type="project" value="GO_Central"/>
</dbReference>
<dbReference type="Gramene" id="EFJ34129">
    <property type="protein sequence ID" value="EFJ34129"/>
    <property type="gene ID" value="SELMODRAFT_439153"/>
</dbReference>
<dbReference type="eggNOG" id="KOG3666">
    <property type="taxonomic scope" value="Eukaryota"/>
</dbReference>
<feature type="coiled-coil region" evidence="2">
    <location>
        <begin position="111"/>
        <end position="138"/>
    </location>
</feature>
<keyword evidence="4" id="KW-1185">Reference proteome</keyword>
<name>D8R0S0_SELML</name>
<dbReference type="STRING" id="88036.D8R0S0"/>
<sequence length="1514" mass="170420">MELPDTETALVDKSQQLQLRNSILQSSIFQIEAGRKAAGPQVQKLSVEVVKSEKPLNPQEEFQLRIQIMQCTNKLRKVLGGRRANMSSNGSETLAKAKGKGQRFLDMMDALDKQEKELDDFKLQNASLQNKNVNCEKARQGSKAMLDFCEQSVGVALLQLVSRAQALIAELLRLSDRVPEEFKSPGSIFAPLLFDFRYFKSPDVFEERIESNAELSSLDDEFRDKYSYLLERFFQLFNGIVNYYVDLTRYLEDLQEGVYIQSTVESVLHNEDGCQLLVEALVLLGVVLILLEHRLDGTLRENLLVSYFRCKGTFDVPNFDSISTLCRHYPQPTSSPVVAVTAFLQSSPPPVPATMLNLHRPEESFSRFPLPSSLVKTVIGRLKSHDLYNQVGHYPSPDHRTTALLGQAASLYVLLYFAPTILHSDSVMMREIVDKFFRVYWVLSTAKNAISSSITLSAVRVVSQEQISKVQTLLSDLSAFLSEGVLNQDFVLNNISTLLSCARDCNATLRWLLLHKITTSRKLRELVSNQDMALLTLLLDTSRLEFELKNVYGELLKKKESRWAESKTIVAECMNDLSAFFSGVKVLSRTIRDENLQQWFSQMCSEVNSLDYSEAVTAGRKIQHIITALEEVEHFHQIQGSLQTKQYLSEARMQLQEMIRTLNVQESTLATISVISDCSYSWGLIGEFTLLIQSQIQNDPFTVSKLQCLFLKLRSVMDIPLLRLYQSQSADLDSVSEYYSSELINYVRNVLEIVPASMFTILNGVIKEQMMNLSEIPGRFEKDSLKDYAKLDERYALAKATQRVAVFTQGIMSMKRTFIGAIELDPRQLLEEGIRRKLAEEIDLALKKALVFSTGRTEDLEDKLEALSASLSSQRQSMEYFQDYAHVHGLKLWQEEYTNIVNHNTELGCKHFLTKVHKQPTSILDSGSVNDDNFMNRVVLKLLNLTNPSKSMYLAPMTGWFNAEGQELVGLRTFITLQESLGPVGVSGIDSIVSSHAARVLGKCISSFRSEIEVKLLDHLQALEGAVRPLSVTPNGAVYAECIALISTSTECVTWVESLAHIGQLQLIRCLLSSQLRAASQLESGMVSFALEGLGTALFSTMETNSERTNGKSNGVLKELARQLQACGMFSPMKTTYITAKPPAHISLFLFLITINQLTRFVLDKHLGTLVSKAKKTALDCCPLVAGFATLLHQFHPSHSILYIQARTPHYFLLDSYRLMLQYLAQFAQAHIGKSSESSTAPQWEVANTVAWILDFAKYARVSHEVLETSVPPLVLESFGTRALKVSITASSITENVQFLKLLTVVFEFENKVFPLDKVAGSQERVNLSSPFSCALPSHLFAPRASGPIEYTYLDTASFIVNTGDNVVAELDHYFDKVHLLLAQPYDSSENESSDAELLLEKVEIAVFLRLFYEAFTGAPIASSYHYMRFLELPLLEPDMRAFVELANFVLVVADWDNISEPKKPKGHFSLDLLLDGLSRCWDTERSASPRWVISKDEFSWRVSKDESSYQSLR</sequence>
<evidence type="ECO:0000256" key="2">
    <source>
        <dbReference type="SAM" id="Coils"/>
    </source>
</evidence>